<organism evidence="1 2">
    <name type="scientific">Mycolicibacterium farcinogenes</name>
    <name type="common">Mycobacterium farcinogenes</name>
    <dbReference type="NCBI Taxonomy" id="1802"/>
    <lineage>
        <taxon>Bacteria</taxon>
        <taxon>Bacillati</taxon>
        <taxon>Actinomycetota</taxon>
        <taxon>Actinomycetes</taxon>
        <taxon>Mycobacteriales</taxon>
        <taxon>Mycobacteriaceae</taxon>
        <taxon>Mycolicibacterium</taxon>
    </lineage>
</organism>
<gene>
    <name evidence="1" type="ORF">K6L26_12220</name>
</gene>
<reference evidence="1" key="1">
    <citation type="submission" date="2021-07" db="EMBL/GenBank/DDBJ databases">
        <title>Complete Genome Sequences of Mycobacterium farcinogenes Isolated from Clinical Specimens from Patients in Thailand.</title>
        <authorList>
            <person name="Sodsai P."/>
        </authorList>
    </citation>
    <scope>NUCLEOTIDE SEQUENCE</scope>
    <source>
        <strain evidence="1">BKK/CU-MFGFA-001</strain>
    </source>
</reference>
<proteinExistence type="predicted"/>
<keyword evidence="2" id="KW-1185">Reference proteome</keyword>
<name>A0ACD1FMP9_MYCFR</name>
<accession>A0ACD1FMP9</accession>
<evidence type="ECO:0000313" key="1">
    <source>
        <dbReference type="EMBL" id="QZH68316.1"/>
    </source>
</evidence>
<sequence>MKTGRDAKLEKEANALLKASAKPKGAREDREIERAMYEAGLLTLEELKFYDPVNDWDSKHSAYTLTTSDIDAIEPTLGAERDDGLERRRNRRREEKLPLLRHVDLESEDDWPSPPEKPAPKLGQLDKGGRKTCTSCGISKGLEFFSPYRRNADGLHSSCKTCRRQKAKESYVRKSDANGSN</sequence>
<evidence type="ECO:0000313" key="2">
    <source>
        <dbReference type="Proteomes" id="UP000825598"/>
    </source>
</evidence>
<dbReference type="EMBL" id="CP081673">
    <property type="protein sequence ID" value="QZH68316.1"/>
    <property type="molecule type" value="Genomic_DNA"/>
</dbReference>
<protein>
    <submittedName>
        <fullName evidence="1">Uncharacterized protein</fullName>
    </submittedName>
</protein>
<dbReference type="Proteomes" id="UP000825598">
    <property type="component" value="Chromosome"/>
</dbReference>